<proteinExistence type="inferred from homology"/>
<dbReference type="CDD" id="cd02771">
    <property type="entry name" value="MopB_NDH-1_NuoG2-N7"/>
    <property type="match status" value="1"/>
</dbReference>
<organism evidence="19 20">
    <name type="scientific">Methylococcus capsulatus</name>
    <dbReference type="NCBI Taxonomy" id="414"/>
    <lineage>
        <taxon>Bacteria</taxon>
        <taxon>Pseudomonadati</taxon>
        <taxon>Pseudomonadota</taxon>
        <taxon>Gammaproteobacteria</taxon>
        <taxon>Methylococcales</taxon>
        <taxon>Methylococcaceae</taxon>
        <taxon>Methylococcus</taxon>
    </lineage>
</organism>
<dbReference type="Pfam" id="PF22117">
    <property type="entry name" value="Fer4_Nqo3"/>
    <property type="match status" value="1"/>
</dbReference>
<dbReference type="InterPro" id="IPR050123">
    <property type="entry name" value="Prok_molybdopt-oxidoreductase"/>
</dbReference>
<evidence type="ECO:0000256" key="15">
    <source>
        <dbReference type="SAM" id="MobiDB-lite"/>
    </source>
</evidence>
<evidence type="ECO:0000256" key="13">
    <source>
        <dbReference type="ARBA" id="ARBA00047712"/>
    </source>
</evidence>
<feature type="region of interest" description="Disordered" evidence="15">
    <location>
        <begin position="1"/>
        <end position="77"/>
    </location>
</feature>
<dbReference type="InterPro" id="IPR054351">
    <property type="entry name" value="NADH_UbQ_OxRdtase_ferredoxin"/>
</dbReference>
<evidence type="ECO:0000313" key="19">
    <source>
        <dbReference type="EMBL" id="WWF01287.1"/>
    </source>
</evidence>
<dbReference type="PANTHER" id="PTHR43105">
    <property type="entry name" value="RESPIRATORY NITRATE REDUCTASE"/>
    <property type="match status" value="1"/>
</dbReference>
<evidence type="ECO:0000256" key="2">
    <source>
        <dbReference type="ARBA" id="ARBA00005404"/>
    </source>
</evidence>
<dbReference type="PROSITE" id="PS51669">
    <property type="entry name" value="4FE4S_MOW_BIS_MGD"/>
    <property type="match status" value="1"/>
</dbReference>
<keyword evidence="7 14" id="KW-1278">Translocase</keyword>
<dbReference type="PROSITE" id="PS00641">
    <property type="entry name" value="COMPLEX1_75K_1"/>
    <property type="match status" value="1"/>
</dbReference>
<keyword evidence="20" id="KW-1185">Reference proteome</keyword>
<dbReference type="Gene3D" id="3.10.20.740">
    <property type="match status" value="1"/>
</dbReference>
<dbReference type="InterPro" id="IPR010228">
    <property type="entry name" value="NADH_UbQ_OxRdtase_Gsu"/>
</dbReference>
<dbReference type="SUPFAM" id="SSF50692">
    <property type="entry name" value="ADC-like"/>
    <property type="match status" value="1"/>
</dbReference>
<keyword evidence="10 14" id="KW-0520">NAD</keyword>
<dbReference type="CDD" id="cd00207">
    <property type="entry name" value="fer2"/>
    <property type="match status" value="1"/>
</dbReference>
<keyword evidence="6 14" id="KW-0479">Metal-binding</keyword>
<gene>
    <name evidence="19" type="primary">nuoG</name>
    <name evidence="19" type="ORF">N4J17_12530</name>
</gene>
<sequence>MPDKIVRNDFGRPKAGPQDGLQGGSPHKIVRNDFERPKAGPQDGLQGGSPHKIVRNDFERPKAGPQDGLQGGSPHIEIDGKSYPVKAGENLLQAILSLGLDLPYFCWHPAMGSVGACRQCGVIQFKDADDTQGRVVMACMTPVAEGMRISLQGPDAKAFRAGILELLMTNHPHDCPVCEEGGECHLQDMTVMTGHTFRQYRGLKRTHRNQDLGPFINHEMNRCIACYRCVRYYQDYCGGEDLQVFASHNHVYFGRHEDGTLENEFSGNLVEVCPTGVFTDKTFSRHYSRKWDLQTAPSVCVHCGIGCNTSPGERYGSLRRIVNRYHGEINGYFLCDRGRFGYGFVNGPARLHQARSAETAPLDVHAAENRLRAMLEDAKGIIGIGSPRASLEANFALRERVGAERFHAGIGGAEHGCLRTLLDLIRNFPVHLVSLREAERADAVFILGEDPTQTAPRLALALRQAVRNRALAIADELGIPHWQDAAVREAAQAEKSPLFIASPAPTRLDDIAVRICRASPQTIARLGFAVAHGICPEAPAVSNLPPEHEALAAEITQALTSAERPLIVSGTGCLSEDALRAVGQIAAALAATRGGQATAVHFAVPECNSLGLAMMEAQPLAHAFQTIEAGRADTLLILENDLYRRADRTAIDALLTRARQVIVIDHTLHATAERAHLVLPAASFAETEGTLISSEGRAQRFFAAMQPAGDSRDGWRWLGPWPHLDDLTRALAGSLPVFQQITACAPGAAFRIAGQKIPRQPHRYSGRTAMLADVRIHEPKPPEDTDSALAFSMEGAATDHPPALNPFVWAPGWNSNQAVCKFQDEAGGHLSGGDPGIRLLGGGDGAERPWSPPPEAEAPLADALRLVPLHHIFGSDETSMHSAAVAERAPHPYLAIAPEDATRLGLAEGEEVELAPDVWLPVKLLSGLAAGVAGVPAGLPDLPFLATASRPWKPNEAGEEMS</sequence>
<evidence type="ECO:0000313" key="20">
    <source>
        <dbReference type="Proteomes" id="UP001359308"/>
    </source>
</evidence>
<comment type="cofactor">
    <cofactor evidence="1 14">
        <name>[4Fe-4S] cluster</name>
        <dbReference type="ChEBI" id="CHEBI:49883"/>
    </cofactor>
</comment>
<dbReference type="Gene3D" id="2.20.25.90">
    <property type="entry name" value="ADC-like domains"/>
    <property type="match status" value="1"/>
</dbReference>
<dbReference type="PROSITE" id="PS51839">
    <property type="entry name" value="4FE4S_HC3"/>
    <property type="match status" value="1"/>
</dbReference>
<dbReference type="Pfam" id="PF04879">
    <property type="entry name" value="Molybdop_Fe4S4"/>
    <property type="match status" value="1"/>
</dbReference>
<dbReference type="SUPFAM" id="SSF53706">
    <property type="entry name" value="Formate dehydrogenase/DMSO reductase, domains 1-3"/>
    <property type="match status" value="1"/>
</dbReference>
<dbReference type="Pfam" id="PF13510">
    <property type="entry name" value="Fer2_4"/>
    <property type="match status" value="1"/>
</dbReference>
<dbReference type="InterPro" id="IPR001041">
    <property type="entry name" value="2Fe-2S_ferredoxin-type"/>
</dbReference>
<evidence type="ECO:0000259" key="16">
    <source>
        <dbReference type="PROSITE" id="PS51085"/>
    </source>
</evidence>
<dbReference type="NCBIfam" id="TIGR01973">
    <property type="entry name" value="NuoG"/>
    <property type="match status" value="1"/>
</dbReference>
<evidence type="ECO:0000256" key="14">
    <source>
        <dbReference type="RuleBase" id="RU003525"/>
    </source>
</evidence>
<evidence type="ECO:0000256" key="9">
    <source>
        <dbReference type="ARBA" id="ARBA00023014"/>
    </source>
</evidence>
<evidence type="ECO:0000259" key="17">
    <source>
        <dbReference type="PROSITE" id="PS51669"/>
    </source>
</evidence>
<evidence type="ECO:0000259" key="18">
    <source>
        <dbReference type="PROSITE" id="PS51839"/>
    </source>
</evidence>
<comment type="catalytic activity">
    <reaction evidence="13 14">
        <text>a quinone + NADH + 5 H(+)(in) = a quinol + NAD(+) + 4 H(+)(out)</text>
        <dbReference type="Rhea" id="RHEA:57888"/>
        <dbReference type="ChEBI" id="CHEBI:15378"/>
        <dbReference type="ChEBI" id="CHEBI:24646"/>
        <dbReference type="ChEBI" id="CHEBI:57540"/>
        <dbReference type="ChEBI" id="CHEBI:57945"/>
        <dbReference type="ChEBI" id="CHEBI:132124"/>
    </reaction>
</comment>
<evidence type="ECO:0000256" key="8">
    <source>
        <dbReference type="ARBA" id="ARBA00023004"/>
    </source>
</evidence>
<dbReference type="CDD" id="cd02788">
    <property type="entry name" value="MopB_CT_NDH-1_NuoG2-N7"/>
    <property type="match status" value="1"/>
</dbReference>
<evidence type="ECO:0000256" key="10">
    <source>
        <dbReference type="ARBA" id="ARBA00023027"/>
    </source>
</evidence>
<dbReference type="InterPro" id="IPR019574">
    <property type="entry name" value="NADH_UbQ_OxRdtase_Gsu_4Fe4S-bd"/>
</dbReference>
<keyword evidence="3 14" id="KW-0004">4Fe-4S</keyword>
<comment type="subunit">
    <text evidence="12">Composed of 13 different subunits. Subunits NuoCD, E, F, and G constitute the peripheral sector of the complex.</text>
</comment>
<evidence type="ECO:0000256" key="3">
    <source>
        <dbReference type="ARBA" id="ARBA00022485"/>
    </source>
</evidence>
<protein>
    <recommendedName>
        <fullName evidence="14">NADH-quinone oxidoreductase</fullName>
        <ecNumber evidence="14">7.1.1.-</ecNumber>
    </recommendedName>
</protein>
<evidence type="ECO:0000256" key="11">
    <source>
        <dbReference type="ARBA" id="ARBA00023075"/>
    </source>
</evidence>
<dbReference type="PROSITE" id="PS00642">
    <property type="entry name" value="COMPLEX1_75K_2"/>
    <property type="match status" value="1"/>
</dbReference>
<evidence type="ECO:0000256" key="6">
    <source>
        <dbReference type="ARBA" id="ARBA00022723"/>
    </source>
</evidence>
<comment type="function">
    <text evidence="14">NDH-1 shuttles electrons from NADH, via FMN and iron-sulfur (Fe-S) centers, to quinones in the respiratory chain. Couples the redox reaction to proton translocation (for every two electrons transferred, four hydrogen ions are translocated across the cytoplasmic membrane), and thus conserves the redox energy in a proton gradient.</text>
</comment>
<dbReference type="SUPFAM" id="SSF54292">
    <property type="entry name" value="2Fe-2S ferredoxin-like"/>
    <property type="match status" value="1"/>
</dbReference>
<dbReference type="EMBL" id="CP104311">
    <property type="protein sequence ID" value="WWF01287.1"/>
    <property type="molecule type" value="Genomic_DNA"/>
</dbReference>
<feature type="domain" description="4Fe-4S Mo/W bis-MGD-type" evidence="17">
    <location>
        <begin position="293"/>
        <end position="349"/>
    </location>
</feature>
<dbReference type="InterPro" id="IPR006656">
    <property type="entry name" value="Mopterin_OxRdtase"/>
</dbReference>
<dbReference type="SMART" id="SM00926">
    <property type="entry name" value="Molybdop_Fe4S4"/>
    <property type="match status" value="1"/>
</dbReference>
<evidence type="ECO:0000256" key="1">
    <source>
        <dbReference type="ARBA" id="ARBA00001966"/>
    </source>
</evidence>
<dbReference type="InterPro" id="IPR009010">
    <property type="entry name" value="Asp_de-COase-like_dom_sf"/>
</dbReference>
<dbReference type="Gene3D" id="3.40.50.740">
    <property type="match status" value="1"/>
</dbReference>
<keyword evidence="11" id="KW-0830">Ubiquinone</keyword>
<keyword evidence="5 14" id="KW-0874">Quinone</keyword>
<dbReference type="PROSITE" id="PS51085">
    <property type="entry name" value="2FE2S_FER_2"/>
    <property type="match status" value="1"/>
</dbReference>
<evidence type="ECO:0000256" key="4">
    <source>
        <dbReference type="ARBA" id="ARBA00022714"/>
    </source>
</evidence>
<dbReference type="PROSITE" id="PS00643">
    <property type="entry name" value="COMPLEX1_75K_3"/>
    <property type="match status" value="1"/>
</dbReference>
<name>A0ABZ2F274_METCP</name>
<comment type="cofactor">
    <cofactor evidence="14">
        <name>[2Fe-2S] cluster</name>
        <dbReference type="ChEBI" id="CHEBI:190135"/>
    </cofactor>
    <text evidence="14">Binds 1 [2Fe-2S] cluster per subunit.</text>
</comment>
<evidence type="ECO:0000256" key="7">
    <source>
        <dbReference type="ARBA" id="ARBA00022967"/>
    </source>
</evidence>
<keyword evidence="8 14" id="KW-0408">Iron</keyword>
<dbReference type="Pfam" id="PF10588">
    <property type="entry name" value="NADH-G_4Fe-4S_3"/>
    <property type="match status" value="1"/>
</dbReference>
<evidence type="ECO:0000256" key="5">
    <source>
        <dbReference type="ARBA" id="ARBA00022719"/>
    </source>
</evidence>
<dbReference type="Proteomes" id="UP001359308">
    <property type="component" value="Chromosome"/>
</dbReference>
<evidence type="ECO:0000256" key="12">
    <source>
        <dbReference type="ARBA" id="ARBA00026021"/>
    </source>
</evidence>
<feature type="compositionally biased region" description="Basic and acidic residues" evidence="15">
    <location>
        <begin position="1"/>
        <end position="12"/>
    </location>
</feature>
<dbReference type="PANTHER" id="PTHR43105:SF10">
    <property type="entry name" value="NADH-QUINONE OXIDOREDUCTASE SUBUNIT G"/>
    <property type="match status" value="1"/>
</dbReference>
<accession>A0ABZ2F274</accession>
<feature type="domain" description="2Fe-2S ferredoxin-type" evidence="16">
    <location>
        <begin position="74"/>
        <end position="155"/>
    </location>
</feature>
<keyword evidence="4 14" id="KW-0001">2Fe-2S</keyword>
<dbReference type="InterPro" id="IPR006963">
    <property type="entry name" value="Mopterin_OxRdtase_4Fe-4S_dom"/>
</dbReference>
<dbReference type="InterPro" id="IPR000283">
    <property type="entry name" value="NADH_UbQ_OxRdtase_75kDa_su_CS"/>
</dbReference>
<dbReference type="Pfam" id="PF00384">
    <property type="entry name" value="Molybdopterin"/>
    <property type="match status" value="1"/>
</dbReference>
<dbReference type="SUPFAM" id="SSF54862">
    <property type="entry name" value="4Fe-4S ferredoxins"/>
    <property type="match status" value="1"/>
</dbReference>
<dbReference type="SMART" id="SM00929">
    <property type="entry name" value="NADH-G_4Fe-4S_3"/>
    <property type="match status" value="1"/>
</dbReference>
<dbReference type="InterPro" id="IPR036010">
    <property type="entry name" value="2Fe-2S_ferredoxin-like_sf"/>
</dbReference>
<comment type="similarity">
    <text evidence="2 14">Belongs to the complex I 75 kDa subunit family.</text>
</comment>
<reference evidence="19 20" key="1">
    <citation type="submission" date="2022-09" db="EMBL/GenBank/DDBJ databases">
        <authorList>
            <person name="Giprobiosintez L."/>
        </authorList>
    </citation>
    <scope>NUCLEOTIDE SEQUENCE [LARGE SCALE GENOMIC DNA]</scope>
    <source>
        <strain evidence="20">VKPM-B-12549 (GBS-15)</strain>
    </source>
</reference>
<dbReference type="EC" id="7.1.1.-" evidence="14"/>
<feature type="domain" description="4Fe-4S His(Cys)3-ligated-type" evidence="18">
    <location>
        <begin position="155"/>
        <end position="194"/>
    </location>
</feature>
<dbReference type="RefSeq" id="WP_232470169.1">
    <property type="nucleotide sequence ID" value="NZ_CP104311.1"/>
</dbReference>
<keyword evidence="9 14" id="KW-0411">Iron-sulfur</keyword>